<evidence type="ECO:0000313" key="13">
    <source>
        <dbReference type="EMBL" id="AKJ28318.1"/>
    </source>
</evidence>
<dbReference type="EMBL" id="CP011371">
    <property type="protein sequence ID" value="AKJ28318.1"/>
    <property type="molecule type" value="Genomic_DNA"/>
</dbReference>
<keyword evidence="8 12" id="KW-0812">Transmembrane</keyword>
<gene>
    <name evidence="13" type="ORF">AAW51_1627</name>
</gene>
<dbReference type="InterPro" id="IPR007078">
    <property type="entry name" value="Haem_export_protD_CcmD"/>
</dbReference>
<evidence type="ECO:0000256" key="12">
    <source>
        <dbReference type="RuleBase" id="RU363101"/>
    </source>
</evidence>
<protein>
    <recommendedName>
        <fullName evidence="4 12">Heme exporter protein D</fullName>
    </recommendedName>
</protein>
<evidence type="ECO:0000256" key="3">
    <source>
        <dbReference type="ARBA" id="ARBA00008741"/>
    </source>
</evidence>
<evidence type="ECO:0000256" key="4">
    <source>
        <dbReference type="ARBA" id="ARBA00016461"/>
    </source>
</evidence>
<evidence type="ECO:0000256" key="6">
    <source>
        <dbReference type="ARBA" id="ARBA00022475"/>
    </source>
</evidence>
<name>A0A0G3BK25_9BURK</name>
<dbReference type="STRING" id="413882.AAW51_1627"/>
<proteinExistence type="inferred from homology"/>
<dbReference type="GO" id="GO:0017004">
    <property type="term" value="P:cytochrome complex assembly"/>
    <property type="evidence" value="ECO:0007669"/>
    <property type="project" value="UniProtKB-KW"/>
</dbReference>
<keyword evidence="9 12" id="KW-0201">Cytochrome c-type biogenesis</keyword>
<evidence type="ECO:0000256" key="1">
    <source>
        <dbReference type="ARBA" id="ARBA00002442"/>
    </source>
</evidence>
<evidence type="ECO:0000256" key="2">
    <source>
        <dbReference type="ARBA" id="ARBA00004377"/>
    </source>
</evidence>
<keyword evidence="7 12" id="KW-0997">Cell inner membrane</keyword>
<dbReference type="GO" id="GO:0015886">
    <property type="term" value="P:heme transport"/>
    <property type="evidence" value="ECO:0007669"/>
    <property type="project" value="InterPro"/>
</dbReference>
<accession>A0A0G3BK25</accession>
<keyword evidence="6 12" id="KW-1003">Cell membrane</keyword>
<evidence type="ECO:0000256" key="10">
    <source>
        <dbReference type="ARBA" id="ARBA00022989"/>
    </source>
</evidence>
<evidence type="ECO:0000256" key="7">
    <source>
        <dbReference type="ARBA" id="ARBA00022519"/>
    </source>
</evidence>
<dbReference type="RefSeq" id="WP_083438167.1">
    <property type="nucleotide sequence ID" value="NZ_CP011371.1"/>
</dbReference>
<feature type="transmembrane region" description="Helical" evidence="12">
    <location>
        <begin position="17"/>
        <end position="37"/>
    </location>
</feature>
<evidence type="ECO:0000256" key="8">
    <source>
        <dbReference type="ARBA" id="ARBA00022692"/>
    </source>
</evidence>
<evidence type="ECO:0000313" key="14">
    <source>
        <dbReference type="Proteomes" id="UP000035352"/>
    </source>
</evidence>
<keyword evidence="10 12" id="KW-1133">Transmembrane helix</keyword>
<dbReference type="Proteomes" id="UP000035352">
    <property type="component" value="Chromosome"/>
</dbReference>
<organism evidence="13 14">
    <name type="scientific">Caldimonas brevitalea</name>
    <dbReference type="NCBI Taxonomy" id="413882"/>
    <lineage>
        <taxon>Bacteria</taxon>
        <taxon>Pseudomonadati</taxon>
        <taxon>Pseudomonadota</taxon>
        <taxon>Betaproteobacteria</taxon>
        <taxon>Burkholderiales</taxon>
        <taxon>Sphaerotilaceae</taxon>
        <taxon>Caldimonas</taxon>
    </lineage>
</organism>
<evidence type="ECO:0000256" key="5">
    <source>
        <dbReference type="ARBA" id="ARBA00022448"/>
    </source>
</evidence>
<comment type="similarity">
    <text evidence="3 12">Belongs to the CcmD/CycX/HelD family.</text>
</comment>
<dbReference type="Pfam" id="PF04995">
    <property type="entry name" value="CcmD"/>
    <property type="match status" value="1"/>
</dbReference>
<keyword evidence="11 12" id="KW-0472">Membrane</keyword>
<keyword evidence="5 12" id="KW-0813">Transport</keyword>
<comment type="subcellular location">
    <subcellularLocation>
        <location evidence="2 12">Cell inner membrane</location>
        <topology evidence="2 12">Single-pass membrane protein</topology>
    </subcellularLocation>
</comment>
<dbReference type="NCBIfam" id="TIGR03141">
    <property type="entry name" value="cytochro_ccmD"/>
    <property type="match status" value="1"/>
</dbReference>
<keyword evidence="14" id="KW-1185">Reference proteome</keyword>
<evidence type="ECO:0000256" key="9">
    <source>
        <dbReference type="ARBA" id="ARBA00022748"/>
    </source>
</evidence>
<dbReference type="AlphaFoldDB" id="A0A0G3BK25"/>
<comment type="function">
    <text evidence="1 12">Required for the export of heme to the periplasm for the biogenesis of c-type cytochromes.</text>
</comment>
<evidence type="ECO:0000256" key="11">
    <source>
        <dbReference type="ARBA" id="ARBA00023136"/>
    </source>
</evidence>
<sequence length="55" mass="6360">MNIDWSLFWHMGGQGPYVWGAYGAALALVAAEAIGLWRRARRVRELRRETVEDRT</sequence>
<dbReference type="KEGG" id="pbh:AAW51_1627"/>
<reference evidence="13 14" key="1">
    <citation type="submission" date="2015-05" db="EMBL/GenBank/DDBJ databases">
        <authorList>
            <person name="Tang B."/>
            <person name="Yu Y."/>
        </authorList>
    </citation>
    <scope>NUCLEOTIDE SEQUENCE [LARGE SCALE GENOMIC DNA]</scope>
    <source>
        <strain evidence="13 14">DSM 7029</strain>
    </source>
</reference>
<dbReference type="GO" id="GO:0005886">
    <property type="term" value="C:plasma membrane"/>
    <property type="evidence" value="ECO:0007669"/>
    <property type="project" value="UniProtKB-SubCell"/>
</dbReference>